<evidence type="ECO:0000259" key="8">
    <source>
        <dbReference type="PROSITE" id="PS51058"/>
    </source>
</evidence>
<dbReference type="InterPro" id="IPR000253">
    <property type="entry name" value="FHA_dom"/>
</dbReference>
<feature type="compositionally biased region" description="Basic and acidic residues" evidence="5">
    <location>
        <begin position="258"/>
        <end position="267"/>
    </location>
</feature>
<evidence type="ECO:0000259" key="7">
    <source>
        <dbReference type="PROSITE" id="PS50157"/>
    </source>
</evidence>
<dbReference type="Pfam" id="PF02008">
    <property type="entry name" value="zf-CXXC"/>
    <property type="match status" value="2"/>
</dbReference>
<evidence type="ECO:0000313" key="9">
    <source>
        <dbReference type="EMBL" id="CAH0477232.1"/>
    </source>
</evidence>
<proteinExistence type="predicted"/>
<feature type="domain" description="C2H2-type" evidence="7">
    <location>
        <begin position="998"/>
        <end position="1026"/>
    </location>
</feature>
<dbReference type="PROSITE" id="PS00028">
    <property type="entry name" value="ZINC_FINGER_C2H2_1"/>
    <property type="match status" value="1"/>
</dbReference>
<dbReference type="InterPro" id="IPR002857">
    <property type="entry name" value="Znf_CXXC"/>
</dbReference>
<feature type="domain" description="CXXC-type" evidence="8">
    <location>
        <begin position="872"/>
        <end position="919"/>
    </location>
</feature>
<keyword evidence="3" id="KW-0862">Zinc</keyword>
<feature type="domain" description="FHA" evidence="6">
    <location>
        <begin position="1089"/>
        <end position="1162"/>
    </location>
</feature>
<feature type="compositionally biased region" description="Polar residues" evidence="5">
    <location>
        <begin position="229"/>
        <end position="247"/>
    </location>
</feature>
<dbReference type="SUPFAM" id="SSF49879">
    <property type="entry name" value="SMAD/FHA domain"/>
    <property type="match status" value="1"/>
</dbReference>
<dbReference type="InterPro" id="IPR050690">
    <property type="entry name" value="JHDM1_Histone_Demethylase"/>
</dbReference>
<sequence>MVDKSQEVKEQAQESSGVVLADKSIVRNRTLKNKETIMKMEEIDNDTEMELIRMKIVKARARLGTSFMEIPTGREYDSLADVVLDKVVHNALEKTSKTTLLMHPLVETLVHKGKCIVQDENKNEDCGNVVCSGVMDNVLVAKSENKEKDASQVGTLKGMCLLTMKQNFDSNDVKEAKGNRSISSVIVNDGVVTASPLTIASKTAMPMGFGLASKQLTGGDEEQIRASAQPVTSATPPQSPMSAPNRTSSEDGFVCTPEAKKEPRNEVMRPEVVEEAKTERADHLSLNEFLISELEAYCLRLLGRECPNSGSSDVSGLARITSLQLYQDHQRALMDFDDEWKRSHAGSYRGYSPKTSKELIVAPENVHTNPFQHESAVTSGVDGWTALVHQVRASSTKSTLLGTYSSREVKAEEGIDDLFVAYKQGSNGIIVGDDNFHMKRLQVSAFLAQIVSSQSTSAFYIVTAAGSDLAQWEKALSSERLIQLYPYWGCKQDRQNLLQLLNNEYLSSRNLSAHVLLTSYEIFMEDILVLNSLQCQLSFIDIPRQGAGQIAMIWPQLLSLRCRQRFLLCQPGFEVDARRLLHFVVPELFSSRRKLLAWNGAALRNDQICALCGVLKAFVVVTHVDACAAFVSMVESRTMQNCEGEMAALDILNKQGIVRSIQPSILMPIKRTLSKKARNRARRHIPAKGIIELQQASLDPVDSQLTITAPSNHLKKRIGSDGTPGSRQRIGRCGNCAGCLAEDCMKCGHCQDMKKYGGPGLRKQSCKYRKCLNPKIWGLASRKRKRKTKRVSGMSSVKGPEVDDESFVAYSSVESDGESVSTVTYGNGASDDESFRYSSATMDSPRDLLLPMSDTLLDDHLSLSDLSSRYASARSRVVRCGECEGCHAPDCMKCPHCLDMKKYGGPGLRKQTCKNRKCNAPKTVILNRAKGGHDQYVDEMGNVIYSALNDSTFPEFYDASDSSDRPEPTTLSPNVQSQSEVLSVVQECERYVTPRLGFTCVNCAARFSSSKVLSFHAKVEHSSSTDQQHVVLPTALEREASRLFTRPSFQNAMISAQLKQQGHSSHSSPLGYAKLEGQNFEFYFIDPLVVLGRMNPEWCKLYEKLGFGTLKGLAGDNIDCHIGSDSMITAKHAVISWDACLGSFVIDCLSLRTPIFVNGCEISFSSSPVALSSRNLVQIGTSIFYFLLPKVTKMKSVTTAS</sequence>
<accession>A0AAU9KSH5</accession>
<evidence type="ECO:0000256" key="5">
    <source>
        <dbReference type="SAM" id="MobiDB-lite"/>
    </source>
</evidence>
<evidence type="ECO:0000256" key="2">
    <source>
        <dbReference type="ARBA" id="ARBA00022771"/>
    </source>
</evidence>
<keyword evidence="2 4" id="KW-0863">Zinc-finger</keyword>
<dbReference type="Proteomes" id="UP001160483">
    <property type="component" value="Unassembled WGS sequence"/>
</dbReference>
<feature type="region of interest" description="Disordered" evidence="5">
    <location>
        <begin position="956"/>
        <end position="976"/>
    </location>
</feature>
<evidence type="ECO:0000259" key="6">
    <source>
        <dbReference type="PROSITE" id="PS50006"/>
    </source>
</evidence>
<reference evidence="9" key="1">
    <citation type="submission" date="2021-11" db="EMBL/GenBank/DDBJ databases">
        <authorList>
            <person name="Islam A."/>
            <person name="Islam S."/>
            <person name="Flora M.S."/>
            <person name="Rahman M."/>
            <person name="Ziaur R.M."/>
            <person name="Epstein J.H."/>
            <person name="Hassan M."/>
            <person name="Klassen M."/>
            <person name="Woodard K."/>
            <person name="Webb A."/>
            <person name="Webby R.J."/>
            <person name="El Zowalaty M.E."/>
        </authorList>
    </citation>
    <scope>NUCLEOTIDE SEQUENCE</scope>
    <source>
        <strain evidence="9">Pbs3</strain>
    </source>
</reference>
<dbReference type="GO" id="GO:0003677">
    <property type="term" value="F:DNA binding"/>
    <property type="evidence" value="ECO:0007669"/>
    <property type="project" value="InterPro"/>
</dbReference>
<keyword evidence="1" id="KW-0479">Metal-binding</keyword>
<name>A0AAU9KSH5_9STRA</name>
<comment type="caution">
    <text evidence="9">The sequence shown here is derived from an EMBL/GenBank/DDBJ whole genome shotgun (WGS) entry which is preliminary data.</text>
</comment>
<dbReference type="GO" id="GO:0008270">
    <property type="term" value="F:zinc ion binding"/>
    <property type="evidence" value="ECO:0007669"/>
    <property type="project" value="UniProtKB-KW"/>
</dbReference>
<feature type="region of interest" description="Disordered" evidence="5">
    <location>
        <begin position="219"/>
        <end position="267"/>
    </location>
</feature>
<dbReference type="PROSITE" id="PS50157">
    <property type="entry name" value="ZINC_FINGER_C2H2_2"/>
    <property type="match status" value="1"/>
</dbReference>
<gene>
    <name evidence="9" type="ORF">PBS003_LOCUS3981</name>
</gene>
<dbReference type="CDD" id="cd22701">
    <property type="entry name" value="FHA_FKH1-like"/>
    <property type="match status" value="1"/>
</dbReference>
<dbReference type="InterPro" id="IPR038718">
    <property type="entry name" value="SNF2-like_sf"/>
</dbReference>
<dbReference type="InterPro" id="IPR013087">
    <property type="entry name" value="Znf_C2H2_type"/>
</dbReference>
<evidence type="ECO:0000256" key="4">
    <source>
        <dbReference type="PROSITE-ProRule" id="PRU00042"/>
    </source>
</evidence>
<protein>
    <submittedName>
        <fullName evidence="9">Uncharacterized protein</fullName>
    </submittedName>
</protein>
<feature type="domain" description="CXXC-type" evidence="8">
    <location>
        <begin position="725"/>
        <end position="772"/>
    </location>
</feature>
<evidence type="ECO:0000313" key="10">
    <source>
        <dbReference type="Proteomes" id="UP001160483"/>
    </source>
</evidence>
<dbReference type="PROSITE" id="PS51058">
    <property type="entry name" value="ZF_CXXC"/>
    <property type="match status" value="2"/>
</dbReference>
<dbReference type="AlphaFoldDB" id="A0AAU9KSH5"/>
<dbReference type="PROSITE" id="PS50006">
    <property type="entry name" value="FHA_DOMAIN"/>
    <property type="match status" value="1"/>
</dbReference>
<organism evidence="9 10">
    <name type="scientific">Peronospora belbahrii</name>
    <dbReference type="NCBI Taxonomy" id="622444"/>
    <lineage>
        <taxon>Eukaryota</taxon>
        <taxon>Sar</taxon>
        <taxon>Stramenopiles</taxon>
        <taxon>Oomycota</taxon>
        <taxon>Peronosporomycetes</taxon>
        <taxon>Peronosporales</taxon>
        <taxon>Peronosporaceae</taxon>
        <taxon>Peronospora</taxon>
    </lineage>
</organism>
<dbReference type="PANTHER" id="PTHR23123">
    <property type="entry name" value="PHD/F-BOX CONTAINING PROTEIN"/>
    <property type="match status" value="1"/>
</dbReference>
<dbReference type="EMBL" id="CAKKTJ010000168">
    <property type="protein sequence ID" value="CAH0477232.1"/>
    <property type="molecule type" value="Genomic_DNA"/>
</dbReference>
<evidence type="ECO:0000256" key="3">
    <source>
        <dbReference type="ARBA" id="ARBA00022833"/>
    </source>
</evidence>
<dbReference type="InterPro" id="IPR008984">
    <property type="entry name" value="SMAD_FHA_dom_sf"/>
</dbReference>
<dbReference type="Gene3D" id="3.40.50.10810">
    <property type="entry name" value="Tandem AAA-ATPase domain"/>
    <property type="match status" value="1"/>
</dbReference>
<evidence type="ECO:0000256" key="1">
    <source>
        <dbReference type="ARBA" id="ARBA00022723"/>
    </source>
</evidence>